<comment type="caution">
    <text evidence="1">The sequence shown here is derived from an EMBL/GenBank/DDBJ whole genome shotgun (WGS) entry which is preliminary data.</text>
</comment>
<dbReference type="AlphaFoldDB" id="A0A964RRI5"/>
<sequence length="181" mass="21357">MDYVIVSNEEMEKKKEEFYGNLGDFEKRFFNNLDLLISRINKLKVAEPGSLDYWTYYDVILTQIRAMFIETPKLKKNYTVQNYLINIGQKEIADEIQTYIDKELYEGISFKEAVKVSVDKFIAHYDKVDTEDVVIEHMCRIKLTEPNKEYNISNILTEFMQLLLRGIAKSCLNSCHLNQQK</sequence>
<gene>
    <name evidence="1" type="ORF">GKZ28_21985</name>
</gene>
<reference evidence="1" key="1">
    <citation type="submission" date="2019-12" db="EMBL/GenBank/DDBJ databases">
        <title>Microbes associate with the intestines of laboratory mice.</title>
        <authorList>
            <person name="Navarre W."/>
            <person name="Wong E."/>
        </authorList>
    </citation>
    <scope>NUCLEOTIDE SEQUENCE</scope>
    <source>
        <strain evidence="1">NM79_F5</strain>
    </source>
</reference>
<evidence type="ECO:0000313" key="2">
    <source>
        <dbReference type="Proteomes" id="UP000656077"/>
    </source>
</evidence>
<proteinExistence type="predicted"/>
<name>A0A964RRI5_9CLOT</name>
<dbReference type="RefSeq" id="WP_160360927.1">
    <property type="nucleotide sequence ID" value="NZ_WSRQ01000053.1"/>
</dbReference>
<protein>
    <submittedName>
        <fullName evidence="1">Uncharacterized protein</fullName>
    </submittedName>
</protein>
<evidence type="ECO:0000313" key="1">
    <source>
        <dbReference type="EMBL" id="MVX66350.1"/>
    </source>
</evidence>
<dbReference type="Proteomes" id="UP000656077">
    <property type="component" value="Unassembled WGS sequence"/>
</dbReference>
<dbReference type="EMBL" id="WSRQ01000053">
    <property type="protein sequence ID" value="MVX66350.1"/>
    <property type="molecule type" value="Genomic_DNA"/>
</dbReference>
<organism evidence="1 2">
    <name type="scientific">Clostridium chromiireducens</name>
    <dbReference type="NCBI Taxonomy" id="225345"/>
    <lineage>
        <taxon>Bacteria</taxon>
        <taxon>Bacillati</taxon>
        <taxon>Bacillota</taxon>
        <taxon>Clostridia</taxon>
        <taxon>Eubacteriales</taxon>
        <taxon>Clostridiaceae</taxon>
        <taxon>Clostridium</taxon>
    </lineage>
</organism>
<accession>A0A964RRI5</accession>